<dbReference type="CDD" id="cd06850">
    <property type="entry name" value="biotinyl_domain"/>
    <property type="match status" value="1"/>
</dbReference>
<dbReference type="Pfam" id="PF02785">
    <property type="entry name" value="Biotin_carb_C"/>
    <property type="match status" value="1"/>
</dbReference>
<evidence type="ECO:0000256" key="6">
    <source>
        <dbReference type="ARBA" id="ARBA00023267"/>
    </source>
</evidence>
<dbReference type="Pfam" id="PF21139">
    <property type="entry name" value="BT_MCC_alpha"/>
    <property type="match status" value="1"/>
</dbReference>
<dbReference type="InterPro" id="IPR011764">
    <property type="entry name" value="Biotin_carboxylation_dom"/>
</dbReference>
<keyword evidence="12" id="KW-1185">Reference proteome</keyword>
<dbReference type="PANTHER" id="PTHR18866">
    <property type="entry name" value="CARBOXYLASE:PYRUVATE/ACETYL-COA/PROPIONYL-COA CARBOXYLASE"/>
    <property type="match status" value="1"/>
</dbReference>
<gene>
    <name evidence="11" type="primary">accA</name>
    <name evidence="11" type="ORF">DF3PA_70025</name>
</gene>
<dbReference type="GO" id="GO:0005524">
    <property type="term" value="F:ATP binding"/>
    <property type="evidence" value="ECO:0007669"/>
    <property type="project" value="UniProtKB-UniRule"/>
</dbReference>
<dbReference type="InterPro" id="IPR005481">
    <property type="entry name" value="BC-like_N"/>
</dbReference>
<evidence type="ECO:0000256" key="3">
    <source>
        <dbReference type="ARBA" id="ARBA00022741"/>
    </source>
</evidence>
<dbReference type="InterPro" id="IPR050856">
    <property type="entry name" value="Biotin_carboxylase_complex"/>
</dbReference>
<dbReference type="SMART" id="SM00878">
    <property type="entry name" value="Biotin_carb_C"/>
    <property type="match status" value="1"/>
</dbReference>
<dbReference type="Pfam" id="PF00364">
    <property type="entry name" value="Biotin_lipoyl"/>
    <property type="match status" value="1"/>
</dbReference>
<dbReference type="Pfam" id="PF02786">
    <property type="entry name" value="CPSase_L_D2"/>
    <property type="match status" value="1"/>
</dbReference>
<dbReference type="PANTHER" id="PTHR18866:SF33">
    <property type="entry name" value="METHYLCROTONOYL-COA CARBOXYLASE SUBUNIT ALPHA, MITOCHONDRIAL-RELATED"/>
    <property type="match status" value="1"/>
</dbReference>
<dbReference type="Pfam" id="PF00289">
    <property type="entry name" value="Biotin_carb_N"/>
    <property type="match status" value="1"/>
</dbReference>
<dbReference type="SUPFAM" id="SSF51246">
    <property type="entry name" value="Rudiment single hybrid motif"/>
    <property type="match status" value="1"/>
</dbReference>
<dbReference type="SUPFAM" id="SSF52440">
    <property type="entry name" value="PreATP-grasp domain"/>
    <property type="match status" value="1"/>
</dbReference>
<dbReference type="GO" id="GO:0016874">
    <property type="term" value="F:ligase activity"/>
    <property type="evidence" value="ECO:0007669"/>
    <property type="project" value="UniProtKB-KW"/>
</dbReference>
<keyword evidence="5" id="KW-0809">Transit peptide</keyword>
<comment type="caution">
    <text evidence="11">The sequence shown here is derived from an EMBL/GenBank/DDBJ whole genome shotgun (WGS) entry which is preliminary data.</text>
</comment>
<dbReference type="Proteomes" id="UP000326641">
    <property type="component" value="Unassembled WGS sequence"/>
</dbReference>
<feature type="domain" description="Lipoyl-binding" evidence="8">
    <location>
        <begin position="591"/>
        <end position="665"/>
    </location>
</feature>
<dbReference type="PROSITE" id="PS00188">
    <property type="entry name" value="BIOTIN"/>
    <property type="match status" value="1"/>
</dbReference>
<dbReference type="InterPro" id="IPR000089">
    <property type="entry name" value="Biotin_lipoyl"/>
</dbReference>
<dbReference type="AlphaFoldDB" id="A0A564WJB0"/>
<dbReference type="SUPFAM" id="SSF51230">
    <property type="entry name" value="Single hybrid motif"/>
    <property type="match status" value="1"/>
</dbReference>
<comment type="cofactor">
    <cofactor evidence="1">
        <name>biotin</name>
        <dbReference type="ChEBI" id="CHEBI:57586"/>
    </cofactor>
</comment>
<evidence type="ECO:0000256" key="1">
    <source>
        <dbReference type="ARBA" id="ARBA00001953"/>
    </source>
</evidence>
<reference evidence="11" key="1">
    <citation type="submission" date="2018-11" db="EMBL/GenBank/DDBJ databases">
        <authorList>
            <person name="Onetto C."/>
        </authorList>
    </citation>
    <scope>NUCLEOTIDE SEQUENCE [LARGE SCALE GENOMIC DNA]</scope>
</reference>
<sequence>MFERILIANRGEIACRIIRTARRLGIRSIAVYSDADADAMHVAMADEAYHIGPAEPRLSYLAIPRLLDIAALAAVDAIHPGYGFLSENAAFADACRAADFVFIGPPAEAIRAMGSKSEAKAIMEANGVPVVPGYHGEGQDLSIIEQAAAQIGYPVIVKAVAGGGGRGLRVVERPSQLHQAVERARHEAMSAFDDGRLLIEKYIAEPRHVEVQVFADRLGSVVHLAERDCSIQRRHQKVIEEAPAPNLAPALRQALGQAAVRAAQAVAYEGAGTVEFLVDGAERFFFMEMNTRLQVEHPVTEMITGIDLVEWQLRIAAGEPLPLCQDDIAVNGHAFEARIYAEDPAHGFLPATGTLRRLRFPDESAFVRIDTGVREGDAVGASYDPMIAKLIVWDADRTKALNRLRCGLDEVQVVGVANNVAFLGALCRHHAFAAADLSTHFIDRHEKALLPEAQPAGARTLALAALAMLKRREAEAADAARRSRDPHSPWHRTDGWRLNDDNFHTFTFRDGGASVDVVSHYRADGFVFEVPGAPLPIKAQGEIDAGGDLVAELNGVRLKACVARHGDEITVIAAGACHRLVIDDPVARADVVEARTPSLKAPMPGRVIAVNVEAGEAVRRGTTVMVLEAMKMEHVVAAPADGMVERIHFLVGDQVQEGNVLVSFVSDPPSAECSPTAEVLEK</sequence>
<dbReference type="SUPFAM" id="SSF56059">
    <property type="entry name" value="Glutathione synthetase ATP-binding domain-like"/>
    <property type="match status" value="1"/>
</dbReference>
<evidence type="ECO:0000313" key="11">
    <source>
        <dbReference type="EMBL" id="VUX47704.1"/>
    </source>
</evidence>
<dbReference type="Gene3D" id="3.30.700.40">
    <property type="match status" value="1"/>
</dbReference>
<evidence type="ECO:0000256" key="2">
    <source>
        <dbReference type="ARBA" id="ARBA00022598"/>
    </source>
</evidence>
<dbReference type="PROSITE" id="PS50968">
    <property type="entry name" value="BIOTINYL_LIPOYL"/>
    <property type="match status" value="1"/>
</dbReference>
<evidence type="ECO:0000256" key="7">
    <source>
        <dbReference type="PROSITE-ProRule" id="PRU00409"/>
    </source>
</evidence>
<dbReference type="InterPro" id="IPR011054">
    <property type="entry name" value="Rudment_hybrid_motif"/>
</dbReference>
<name>A0A564WJB0_9PROT</name>
<dbReference type="InterPro" id="IPR011053">
    <property type="entry name" value="Single_hybrid_motif"/>
</dbReference>
<proteinExistence type="predicted"/>
<dbReference type="Gene3D" id="3.30.470.20">
    <property type="entry name" value="ATP-grasp fold, B domain"/>
    <property type="match status" value="1"/>
</dbReference>
<dbReference type="PROSITE" id="PS50975">
    <property type="entry name" value="ATP_GRASP"/>
    <property type="match status" value="1"/>
</dbReference>
<protein>
    <submittedName>
        <fullName evidence="11">Acetyl-/propionyl-coenzyme A carboxylase alpha chain</fullName>
    </submittedName>
</protein>
<dbReference type="EMBL" id="UXAT02000052">
    <property type="protein sequence ID" value="VUX47704.1"/>
    <property type="molecule type" value="Genomic_DNA"/>
</dbReference>
<feature type="domain" description="ATP-grasp" evidence="9">
    <location>
        <begin position="120"/>
        <end position="317"/>
    </location>
</feature>
<dbReference type="InterPro" id="IPR001882">
    <property type="entry name" value="Biotin_BS"/>
</dbReference>
<dbReference type="FunFam" id="3.40.50.20:FF:000010">
    <property type="entry name" value="Propionyl-CoA carboxylase subunit alpha"/>
    <property type="match status" value="1"/>
</dbReference>
<dbReference type="Gene3D" id="2.40.50.100">
    <property type="match status" value="1"/>
</dbReference>
<evidence type="ECO:0000259" key="10">
    <source>
        <dbReference type="PROSITE" id="PS50979"/>
    </source>
</evidence>
<dbReference type="InterPro" id="IPR005479">
    <property type="entry name" value="CPAse_ATP-bd"/>
</dbReference>
<keyword evidence="4 7" id="KW-0067">ATP-binding</keyword>
<evidence type="ECO:0000313" key="12">
    <source>
        <dbReference type="Proteomes" id="UP000326641"/>
    </source>
</evidence>
<dbReference type="InterPro" id="IPR016185">
    <property type="entry name" value="PreATP-grasp_dom_sf"/>
</dbReference>
<evidence type="ECO:0000259" key="9">
    <source>
        <dbReference type="PROSITE" id="PS50975"/>
    </source>
</evidence>
<evidence type="ECO:0000259" key="8">
    <source>
        <dbReference type="PROSITE" id="PS50968"/>
    </source>
</evidence>
<dbReference type="NCBIfam" id="NF006367">
    <property type="entry name" value="PRK08591.1"/>
    <property type="match status" value="1"/>
</dbReference>
<keyword evidence="2" id="KW-0436">Ligase</keyword>
<keyword evidence="3 7" id="KW-0547">Nucleotide-binding</keyword>
<dbReference type="PROSITE" id="PS50979">
    <property type="entry name" value="BC"/>
    <property type="match status" value="1"/>
</dbReference>
<dbReference type="PROSITE" id="PS00867">
    <property type="entry name" value="CPSASE_2"/>
    <property type="match status" value="1"/>
</dbReference>
<dbReference type="InterPro" id="IPR005482">
    <property type="entry name" value="Biotin_COase_C"/>
</dbReference>
<evidence type="ECO:0000256" key="4">
    <source>
        <dbReference type="ARBA" id="ARBA00022840"/>
    </source>
</evidence>
<feature type="domain" description="Biotin carboxylation" evidence="10">
    <location>
        <begin position="1"/>
        <end position="447"/>
    </location>
</feature>
<dbReference type="InterPro" id="IPR011761">
    <property type="entry name" value="ATP-grasp"/>
</dbReference>
<dbReference type="InterPro" id="IPR048429">
    <property type="entry name" value="MCC_alpha_BT"/>
</dbReference>
<dbReference type="FunFam" id="3.30.470.20:FF:000028">
    <property type="entry name" value="Methylcrotonoyl-CoA carboxylase subunit alpha, mitochondrial"/>
    <property type="match status" value="1"/>
</dbReference>
<dbReference type="FunFam" id="2.40.50.100:FF:000003">
    <property type="entry name" value="Acetyl-CoA carboxylase biotin carboxyl carrier protein"/>
    <property type="match status" value="1"/>
</dbReference>
<dbReference type="GO" id="GO:0046872">
    <property type="term" value="F:metal ion binding"/>
    <property type="evidence" value="ECO:0007669"/>
    <property type="project" value="InterPro"/>
</dbReference>
<keyword evidence="6" id="KW-0092">Biotin</keyword>
<organism evidence="11 12">
    <name type="scientific">Candidatus Defluviicoccus seviourii</name>
    <dbReference type="NCBI Taxonomy" id="2565273"/>
    <lineage>
        <taxon>Bacteria</taxon>
        <taxon>Pseudomonadati</taxon>
        <taxon>Pseudomonadota</taxon>
        <taxon>Alphaproteobacteria</taxon>
        <taxon>Rhodospirillales</taxon>
        <taxon>Rhodospirillaceae</taxon>
        <taxon>Defluviicoccus</taxon>
    </lineage>
</organism>
<evidence type="ECO:0000256" key="5">
    <source>
        <dbReference type="ARBA" id="ARBA00022946"/>
    </source>
</evidence>
<accession>A0A564WJB0</accession>
<dbReference type="FunFam" id="3.30.1490.20:FF:000003">
    <property type="entry name" value="acetyl-CoA carboxylase isoform X1"/>
    <property type="match status" value="1"/>
</dbReference>